<feature type="non-terminal residue" evidence="1">
    <location>
        <position position="53"/>
    </location>
</feature>
<dbReference type="Proteomes" id="UP000549499">
    <property type="component" value="Unassembled WGS sequence"/>
</dbReference>
<sequence>HPMVLWVPCGGSSCAFLLCPRACINQHLMNNKDCFFCKATITGVDDFTKPASS</sequence>
<feature type="non-terminal residue" evidence="1">
    <location>
        <position position="1"/>
    </location>
</feature>
<dbReference type="AlphaFoldDB" id="A0A7K5I7T4"/>
<dbReference type="EMBL" id="VYZB01000999">
    <property type="protein sequence ID" value="NWS77658.1"/>
    <property type="molecule type" value="Genomic_DNA"/>
</dbReference>
<evidence type="ECO:0000313" key="1">
    <source>
        <dbReference type="EMBL" id="NWS77658.1"/>
    </source>
</evidence>
<dbReference type="InterPro" id="IPR013083">
    <property type="entry name" value="Znf_RING/FYVE/PHD"/>
</dbReference>
<dbReference type="OrthoDB" id="258495at2759"/>
<evidence type="ECO:0000313" key="2">
    <source>
        <dbReference type="Proteomes" id="UP000549499"/>
    </source>
</evidence>
<proteinExistence type="predicted"/>
<name>A0A7K5I7T4_CROSL</name>
<keyword evidence="1" id="KW-0436">Ligase</keyword>
<dbReference type="Gene3D" id="3.30.40.10">
    <property type="entry name" value="Zinc/RING finger domain, C3HC4 (zinc finger)"/>
    <property type="match status" value="1"/>
</dbReference>
<organism evidence="1 2">
    <name type="scientific">Crotophaga sulcirostris</name>
    <name type="common">Groove-billed ani</name>
    <dbReference type="NCBI Taxonomy" id="33598"/>
    <lineage>
        <taxon>Eukaryota</taxon>
        <taxon>Metazoa</taxon>
        <taxon>Chordata</taxon>
        <taxon>Craniata</taxon>
        <taxon>Vertebrata</taxon>
        <taxon>Euteleostomi</taxon>
        <taxon>Archelosauria</taxon>
        <taxon>Archosauria</taxon>
        <taxon>Dinosauria</taxon>
        <taxon>Saurischia</taxon>
        <taxon>Theropoda</taxon>
        <taxon>Coelurosauria</taxon>
        <taxon>Aves</taxon>
        <taxon>Neognathae</taxon>
        <taxon>Neoaves</taxon>
        <taxon>Otidimorphae</taxon>
        <taxon>Cuculiformes</taxon>
        <taxon>Crotophagidae</taxon>
        <taxon>Crotophaga</taxon>
    </lineage>
</organism>
<dbReference type="GO" id="GO:0016874">
    <property type="term" value="F:ligase activity"/>
    <property type="evidence" value="ECO:0007669"/>
    <property type="project" value="UniProtKB-KW"/>
</dbReference>
<comment type="caution">
    <text evidence="1">The sequence shown here is derived from an EMBL/GenBank/DDBJ whole genome shotgun (WGS) entry which is preliminary data.</text>
</comment>
<accession>A0A7K5I7T4</accession>
<reference evidence="1 2" key="1">
    <citation type="submission" date="2019-09" db="EMBL/GenBank/DDBJ databases">
        <title>Bird 10,000 Genomes (B10K) Project - Family phase.</title>
        <authorList>
            <person name="Zhang G."/>
        </authorList>
    </citation>
    <scope>NUCLEOTIDE SEQUENCE [LARGE SCALE GENOMIC DNA]</scope>
    <source>
        <strain evidence="1">B10K-DU-003-44</strain>
        <tissue evidence="1">Muscle</tissue>
    </source>
</reference>
<keyword evidence="2" id="KW-1185">Reference proteome</keyword>
<protein>
    <submittedName>
        <fullName evidence="1">RN123 ligase</fullName>
    </submittedName>
</protein>
<gene>
    <name evidence="1" type="primary">Rnf123_1</name>
    <name evidence="1" type="ORF">CROSUL_R15218</name>
</gene>